<comment type="caution">
    <text evidence="1">The sequence shown here is derived from an EMBL/GenBank/DDBJ whole genome shotgun (WGS) entry which is preliminary data.</text>
</comment>
<dbReference type="OrthoDB" id="7857778at2"/>
<reference evidence="1 2" key="1">
    <citation type="submission" date="2019-03" db="EMBL/GenBank/DDBJ databases">
        <title>Ruegeria lutea sp. nov., a novel strain, isolated from marine sediment, the Masan Bay, South Korea.</title>
        <authorList>
            <person name="Kim J."/>
            <person name="Kim D.-Y."/>
            <person name="Lee S.-S."/>
        </authorList>
    </citation>
    <scope>NUCLEOTIDE SEQUENCE [LARGE SCALE GENOMIC DNA]</scope>
    <source>
        <strain evidence="1 2">318-1</strain>
    </source>
</reference>
<evidence type="ECO:0000313" key="1">
    <source>
        <dbReference type="EMBL" id="TDK49652.1"/>
    </source>
</evidence>
<dbReference type="EMBL" id="SMUV01000061">
    <property type="protein sequence ID" value="TDK49652.1"/>
    <property type="molecule type" value="Genomic_DNA"/>
</dbReference>
<proteinExistence type="predicted"/>
<dbReference type="Proteomes" id="UP000295301">
    <property type="component" value="Unassembled WGS sequence"/>
</dbReference>
<organism evidence="1 2">
    <name type="scientific">Antarcticimicrobium luteum</name>
    <dbReference type="NCBI Taxonomy" id="2547397"/>
    <lineage>
        <taxon>Bacteria</taxon>
        <taxon>Pseudomonadati</taxon>
        <taxon>Pseudomonadota</taxon>
        <taxon>Alphaproteobacteria</taxon>
        <taxon>Rhodobacterales</taxon>
        <taxon>Paracoccaceae</taxon>
        <taxon>Antarcticimicrobium</taxon>
    </lineage>
</organism>
<name>A0A4R5VBP3_9RHOB</name>
<protein>
    <submittedName>
        <fullName evidence="1">Uncharacterized protein</fullName>
    </submittedName>
</protein>
<evidence type="ECO:0000313" key="2">
    <source>
        <dbReference type="Proteomes" id="UP000295301"/>
    </source>
</evidence>
<gene>
    <name evidence="1" type="ORF">E1832_08640</name>
</gene>
<dbReference type="AlphaFoldDB" id="A0A4R5VBP3"/>
<keyword evidence="2" id="KW-1185">Reference proteome</keyword>
<sequence>MQPHYHVQKFIGDDVLHRIGLYAQTCAHIEHALWLYYFHVDPAHPNDKPKAKKIMDLRLDTGALIKALKKHSKKAHPDDKALLDELILEVEEGLPIRNRLIHGALGFNHETEEYFMFSHWRADRGKAHEYERYDGPLSVSFLDDALSTADNILIRARELHIKAIKRQGMTLRLNE</sequence>
<accession>A0A4R5VBP3</accession>
<dbReference type="RefSeq" id="WP_133359340.1">
    <property type="nucleotide sequence ID" value="NZ_SMUV01000061.1"/>
</dbReference>